<keyword evidence="9" id="KW-0472">Membrane</keyword>
<name>T1G0W2_HELRO</name>
<feature type="DNA-binding region" description="Homeobox" evidence="7">
    <location>
        <begin position="122"/>
        <end position="181"/>
    </location>
</feature>
<dbReference type="GO" id="GO:0005634">
    <property type="term" value="C:nucleus"/>
    <property type="evidence" value="ECO:0000318"/>
    <property type="project" value="GO_Central"/>
</dbReference>
<dbReference type="CDD" id="cd00086">
    <property type="entry name" value="homeodomain"/>
    <property type="match status" value="1"/>
</dbReference>
<evidence type="ECO:0000256" key="8">
    <source>
        <dbReference type="RuleBase" id="RU000682"/>
    </source>
</evidence>
<dbReference type="EMBL" id="KB095858">
    <property type="protein sequence ID" value="ESO10742.1"/>
    <property type="molecule type" value="Genomic_DNA"/>
</dbReference>
<protein>
    <submittedName>
        <fullName evidence="12">Six-type transcription factor 1/2f</fullName>
    </submittedName>
</protein>
<dbReference type="PROSITE" id="PS00027">
    <property type="entry name" value="HOMEOBOX_1"/>
    <property type="match status" value="1"/>
</dbReference>
<dbReference type="GO" id="GO:0005667">
    <property type="term" value="C:transcription regulator complex"/>
    <property type="evidence" value="ECO:0000318"/>
    <property type="project" value="GO_Central"/>
</dbReference>
<dbReference type="Proteomes" id="UP000015101">
    <property type="component" value="Unassembled WGS sequence"/>
</dbReference>
<gene>
    <name evidence="12" type="primary">20214710</name>
    <name evidence="11" type="ORF">HELRODRAFT_72129</name>
</gene>
<dbReference type="PROSITE" id="PS50071">
    <property type="entry name" value="HOMEOBOX_2"/>
    <property type="match status" value="1"/>
</dbReference>
<evidence type="ECO:0000256" key="7">
    <source>
        <dbReference type="PROSITE-ProRule" id="PRU00108"/>
    </source>
</evidence>
<dbReference type="InParanoid" id="T1G0W2"/>
<keyword evidence="9" id="KW-0812">Transmembrane</keyword>
<feature type="transmembrane region" description="Helical" evidence="9">
    <location>
        <begin position="183"/>
        <end position="203"/>
    </location>
</feature>
<proteinExistence type="inferred from homology"/>
<dbReference type="InterPro" id="IPR031701">
    <property type="entry name" value="SIX1_SD"/>
</dbReference>
<dbReference type="KEGG" id="hro:HELRODRAFT_72129"/>
<keyword evidence="3" id="KW-0217">Developmental protein</keyword>
<dbReference type="GeneID" id="20214710"/>
<accession>T1G0W2</accession>
<reference evidence="11 13" key="2">
    <citation type="journal article" date="2013" name="Nature">
        <title>Insights into bilaterian evolution from three spiralian genomes.</title>
        <authorList>
            <person name="Simakov O."/>
            <person name="Marletaz F."/>
            <person name="Cho S.J."/>
            <person name="Edsinger-Gonzales E."/>
            <person name="Havlak P."/>
            <person name="Hellsten U."/>
            <person name="Kuo D.H."/>
            <person name="Larsson T."/>
            <person name="Lv J."/>
            <person name="Arendt D."/>
            <person name="Savage R."/>
            <person name="Osoegawa K."/>
            <person name="de Jong P."/>
            <person name="Grimwood J."/>
            <person name="Chapman J.A."/>
            <person name="Shapiro H."/>
            <person name="Aerts A."/>
            <person name="Otillar R.P."/>
            <person name="Terry A.Y."/>
            <person name="Boore J.L."/>
            <person name="Grigoriev I.V."/>
            <person name="Lindberg D.R."/>
            <person name="Seaver E.C."/>
            <person name="Weisblat D.A."/>
            <person name="Putnam N.H."/>
            <person name="Rokhsar D.S."/>
        </authorList>
    </citation>
    <scope>NUCLEOTIDE SEQUENCE</scope>
</reference>
<organism evidence="12 13">
    <name type="scientific">Helobdella robusta</name>
    <name type="common">Californian leech</name>
    <dbReference type="NCBI Taxonomy" id="6412"/>
    <lineage>
        <taxon>Eukaryota</taxon>
        <taxon>Metazoa</taxon>
        <taxon>Spiralia</taxon>
        <taxon>Lophotrochozoa</taxon>
        <taxon>Annelida</taxon>
        <taxon>Clitellata</taxon>
        <taxon>Hirudinea</taxon>
        <taxon>Rhynchobdellida</taxon>
        <taxon>Glossiphoniidae</taxon>
        <taxon>Helobdella</taxon>
    </lineage>
</organism>
<evidence type="ECO:0000256" key="1">
    <source>
        <dbReference type="ARBA" id="ARBA00004123"/>
    </source>
</evidence>
<keyword evidence="13" id="KW-1185">Reference proteome</keyword>
<evidence type="ECO:0000256" key="9">
    <source>
        <dbReference type="SAM" id="Phobius"/>
    </source>
</evidence>
<evidence type="ECO:0000256" key="6">
    <source>
        <dbReference type="ARBA" id="ARBA00023242"/>
    </source>
</evidence>
<dbReference type="GO" id="GO:0000981">
    <property type="term" value="F:DNA-binding transcription factor activity, RNA polymerase II-specific"/>
    <property type="evidence" value="ECO:0000318"/>
    <property type="project" value="GO_Central"/>
</dbReference>
<dbReference type="OMA" id="CICEVLI"/>
<keyword evidence="5 7" id="KW-0371">Homeobox</keyword>
<comment type="subcellular location">
    <subcellularLocation>
        <location evidence="1 7 8">Nucleus</location>
    </subcellularLocation>
</comment>
<dbReference type="Gene3D" id="1.10.10.60">
    <property type="entry name" value="Homeodomain-like"/>
    <property type="match status" value="1"/>
</dbReference>
<dbReference type="GO" id="GO:0006357">
    <property type="term" value="P:regulation of transcription by RNA polymerase II"/>
    <property type="evidence" value="ECO:0000318"/>
    <property type="project" value="GO_Central"/>
</dbReference>
<evidence type="ECO:0000313" key="12">
    <source>
        <dbReference type="EnsemblMetazoa" id="HelroP72129"/>
    </source>
</evidence>
<dbReference type="InterPro" id="IPR017970">
    <property type="entry name" value="Homeobox_CS"/>
</dbReference>
<dbReference type="SMART" id="SM00389">
    <property type="entry name" value="HOX"/>
    <property type="match status" value="1"/>
</dbReference>
<dbReference type="AlphaFoldDB" id="T1G0W2"/>
<dbReference type="OrthoDB" id="3501850at2759"/>
<evidence type="ECO:0000256" key="2">
    <source>
        <dbReference type="ARBA" id="ARBA00008161"/>
    </source>
</evidence>
<comment type="similarity">
    <text evidence="2">Belongs to the SIX/Sine oculis homeobox family.</text>
</comment>
<evidence type="ECO:0000256" key="3">
    <source>
        <dbReference type="ARBA" id="ARBA00022473"/>
    </source>
</evidence>
<dbReference type="InterPro" id="IPR009057">
    <property type="entry name" value="Homeodomain-like_sf"/>
</dbReference>
<dbReference type="Pfam" id="PF16878">
    <property type="entry name" value="SIX1_SD"/>
    <property type="match status" value="1"/>
</dbReference>
<dbReference type="SUPFAM" id="SSF46689">
    <property type="entry name" value="Homeodomain-like"/>
    <property type="match status" value="1"/>
</dbReference>
<keyword evidence="4 7" id="KW-0238">DNA-binding</keyword>
<evidence type="ECO:0000313" key="11">
    <source>
        <dbReference type="EMBL" id="ESO10742.1"/>
    </source>
</evidence>
<dbReference type="InterPro" id="IPR001356">
    <property type="entry name" value="HD"/>
</dbReference>
<dbReference type="GO" id="GO:0000978">
    <property type="term" value="F:RNA polymerase II cis-regulatory region sequence-specific DNA binding"/>
    <property type="evidence" value="ECO:0000318"/>
    <property type="project" value="GO_Central"/>
</dbReference>
<dbReference type="RefSeq" id="XP_009011011.1">
    <property type="nucleotide sequence ID" value="XM_009012763.1"/>
</dbReference>
<dbReference type="EnsemblMetazoa" id="HelroT72129">
    <property type="protein sequence ID" value="HelroP72129"/>
    <property type="gene ID" value="HelroG72129"/>
</dbReference>
<reference evidence="13" key="1">
    <citation type="submission" date="2012-12" db="EMBL/GenBank/DDBJ databases">
        <authorList>
            <person name="Hellsten U."/>
            <person name="Grimwood J."/>
            <person name="Chapman J.A."/>
            <person name="Shapiro H."/>
            <person name="Aerts A."/>
            <person name="Otillar R.P."/>
            <person name="Terry A.Y."/>
            <person name="Boore J.L."/>
            <person name="Simakov O."/>
            <person name="Marletaz F."/>
            <person name="Cho S.-J."/>
            <person name="Edsinger-Gonzales E."/>
            <person name="Havlak P."/>
            <person name="Kuo D.-H."/>
            <person name="Larsson T."/>
            <person name="Lv J."/>
            <person name="Arendt D."/>
            <person name="Savage R."/>
            <person name="Osoegawa K."/>
            <person name="de Jong P."/>
            <person name="Lindberg D.R."/>
            <person name="Seaver E.C."/>
            <person name="Weisblat D.A."/>
            <person name="Putnam N.H."/>
            <person name="Grigoriev I.V."/>
            <person name="Rokhsar D.S."/>
        </authorList>
    </citation>
    <scope>NUCLEOTIDE SEQUENCE</scope>
</reference>
<dbReference type="eggNOG" id="KOG0775">
    <property type="taxonomic scope" value="Eukaryota"/>
</dbReference>
<keyword evidence="6 7" id="KW-0539">Nucleus</keyword>
<dbReference type="Pfam" id="PF00046">
    <property type="entry name" value="Homeodomain"/>
    <property type="match status" value="1"/>
</dbReference>
<evidence type="ECO:0000259" key="10">
    <source>
        <dbReference type="PROSITE" id="PS50071"/>
    </source>
</evidence>
<keyword evidence="9" id="KW-1133">Transmembrane helix</keyword>
<feature type="domain" description="Homeobox" evidence="10">
    <location>
        <begin position="120"/>
        <end position="180"/>
    </location>
</feature>
<evidence type="ECO:0000313" key="13">
    <source>
        <dbReference type="Proteomes" id="UP000015101"/>
    </source>
</evidence>
<reference evidence="12" key="3">
    <citation type="submission" date="2015-06" db="UniProtKB">
        <authorList>
            <consortium name="EnsemblMetazoa"/>
        </authorList>
    </citation>
    <scope>IDENTIFICATION</scope>
</reference>
<evidence type="ECO:0000256" key="5">
    <source>
        <dbReference type="ARBA" id="ARBA00023155"/>
    </source>
</evidence>
<dbReference type="PANTHER" id="PTHR10390:SF61">
    <property type="entry name" value="HOMEOBOX PROTEIN SIX2"/>
    <property type="match status" value="1"/>
</dbReference>
<dbReference type="CTD" id="20214710"/>
<sequence length="204" mass="24080">MKANDGFIFNDEQIACLCEVLLRSSDISPLYKLVPTLPERAMKVESVLKARAYLAFHSGSFKDLYKILEENQFTPSSHPSMQSLWTTAHYLEAERMRGRQLGAVGKYRIRRKYPLPRTIWDGEETSYCFKDRSRILLRDWYAKNQYPNPKEKRDLAKQTGLSSTQVSNWFKNRRQRDRTAADLGMFCLEFVCFVLRLYIFYVLY</sequence>
<dbReference type="HOGENOM" id="CLU_046914_4_0_1"/>
<dbReference type="FunFam" id="1.10.10.60:FF:000046">
    <property type="entry name" value="SIX homeobox 3"/>
    <property type="match status" value="1"/>
</dbReference>
<evidence type="ECO:0000256" key="4">
    <source>
        <dbReference type="ARBA" id="ARBA00023125"/>
    </source>
</evidence>
<dbReference type="EMBL" id="AMQM01002738">
    <property type="status" value="NOT_ANNOTATED_CDS"/>
    <property type="molecule type" value="Genomic_DNA"/>
</dbReference>
<dbReference type="PANTHER" id="PTHR10390">
    <property type="entry name" value="HOMEOBOX PROTEIN SIX"/>
    <property type="match status" value="1"/>
</dbReference>